<keyword evidence="2" id="KW-0479">Metal-binding</keyword>
<keyword evidence="8" id="KW-1185">Reference proteome</keyword>
<accession>A0ABW4JL02</accession>
<dbReference type="PANTHER" id="PTHR42693">
    <property type="entry name" value="ARYLSULFATASE FAMILY MEMBER"/>
    <property type="match status" value="1"/>
</dbReference>
<dbReference type="PROSITE" id="PS00523">
    <property type="entry name" value="SULFATASE_1"/>
    <property type="match status" value="1"/>
</dbReference>
<dbReference type="InterPro" id="IPR017850">
    <property type="entry name" value="Alkaline_phosphatase_core_sf"/>
</dbReference>
<name>A0ABW4JL02_9BACL</name>
<protein>
    <submittedName>
        <fullName evidence="7">Sulfatase-like hydrolase/transferase</fullName>
    </submittedName>
</protein>
<evidence type="ECO:0000313" key="7">
    <source>
        <dbReference type="EMBL" id="MFD1676524.1"/>
    </source>
</evidence>
<keyword evidence="3" id="KW-0378">Hydrolase</keyword>
<keyword evidence="4" id="KW-0106">Calcium</keyword>
<sequence>MRKPNIVFILSDDQGAWAMGCAGNSEIRTPNLDRLAKEGIRFDHFFCASPVCSPARASIFTGRIPSQHGVLDWLRGGNLDAEKLDLDIKGMPQFNSEHRPIQYLDGQVAYTDILSQHGYFCGLSGKWHLGDSVVPQKGFSHWFTIARGGCDYHHPDVVRDGRVMFEDRYITDLITEDALEFLERNGNNEQPFYLSVHYTAPHSPWEREQHPEDIYRLYEDCAFASVPEEPRNPWQSPTAPQGEGERRKELLRGYYTAVTAMDRGIGEILDKLDQLGIRQDTLLIFMGDNGMNMGHHGIWGKGNGTFPLNMYDTSVKVPAIFSHPGRVDADRVCSELLSQYDVFPTLLNYLEMENSYADSLPGRSFASLLQGDEMLQRDSVVVFDEYGPVRMVRTREWKYVHRYPYGPHELYDLVSDPDERVNLMDDERTREVQVHMRAVLQDWISRYVDPMFDGAREPVTGFGQVDWAGPRGDGRQAFCGRD</sequence>
<gene>
    <name evidence="7" type="ORF">ACFSB2_17640</name>
</gene>
<comment type="caution">
    <text evidence="7">The sequence shown here is derived from an EMBL/GenBank/DDBJ whole genome shotgun (WGS) entry which is preliminary data.</text>
</comment>
<organism evidence="7 8">
    <name type="scientific">Alicyclobacillus fodiniaquatilis</name>
    <dbReference type="NCBI Taxonomy" id="1661150"/>
    <lineage>
        <taxon>Bacteria</taxon>
        <taxon>Bacillati</taxon>
        <taxon>Bacillota</taxon>
        <taxon>Bacilli</taxon>
        <taxon>Bacillales</taxon>
        <taxon>Alicyclobacillaceae</taxon>
        <taxon>Alicyclobacillus</taxon>
    </lineage>
</organism>
<dbReference type="Pfam" id="PF00884">
    <property type="entry name" value="Sulfatase"/>
    <property type="match status" value="1"/>
</dbReference>
<dbReference type="PANTHER" id="PTHR42693:SF33">
    <property type="entry name" value="ARYLSULFATASE"/>
    <property type="match status" value="1"/>
</dbReference>
<evidence type="ECO:0000259" key="6">
    <source>
        <dbReference type="Pfam" id="PF00884"/>
    </source>
</evidence>
<dbReference type="EMBL" id="JBHUCX010000067">
    <property type="protein sequence ID" value="MFD1676524.1"/>
    <property type="molecule type" value="Genomic_DNA"/>
</dbReference>
<dbReference type="SUPFAM" id="SSF53649">
    <property type="entry name" value="Alkaline phosphatase-like"/>
    <property type="match status" value="1"/>
</dbReference>
<feature type="region of interest" description="Disordered" evidence="5">
    <location>
        <begin position="228"/>
        <end position="247"/>
    </location>
</feature>
<comment type="similarity">
    <text evidence="1">Belongs to the sulfatase family.</text>
</comment>
<reference evidence="8" key="1">
    <citation type="journal article" date="2019" name="Int. J. Syst. Evol. Microbiol.">
        <title>The Global Catalogue of Microorganisms (GCM) 10K type strain sequencing project: providing services to taxonomists for standard genome sequencing and annotation.</title>
        <authorList>
            <consortium name="The Broad Institute Genomics Platform"/>
            <consortium name="The Broad Institute Genome Sequencing Center for Infectious Disease"/>
            <person name="Wu L."/>
            <person name="Ma J."/>
        </authorList>
    </citation>
    <scope>NUCLEOTIDE SEQUENCE [LARGE SCALE GENOMIC DNA]</scope>
    <source>
        <strain evidence="8">CGMCC 1.12286</strain>
    </source>
</reference>
<dbReference type="InterPro" id="IPR000917">
    <property type="entry name" value="Sulfatase_N"/>
</dbReference>
<dbReference type="Proteomes" id="UP001597079">
    <property type="component" value="Unassembled WGS sequence"/>
</dbReference>
<evidence type="ECO:0000256" key="1">
    <source>
        <dbReference type="ARBA" id="ARBA00008779"/>
    </source>
</evidence>
<evidence type="ECO:0000256" key="5">
    <source>
        <dbReference type="SAM" id="MobiDB-lite"/>
    </source>
</evidence>
<evidence type="ECO:0000256" key="3">
    <source>
        <dbReference type="ARBA" id="ARBA00022801"/>
    </source>
</evidence>
<dbReference type="InterPro" id="IPR050738">
    <property type="entry name" value="Sulfatase"/>
</dbReference>
<proteinExistence type="inferred from homology"/>
<dbReference type="RefSeq" id="WP_377944427.1">
    <property type="nucleotide sequence ID" value="NZ_JBHUCX010000067.1"/>
</dbReference>
<dbReference type="Gene3D" id="3.40.720.10">
    <property type="entry name" value="Alkaline Phosphatase, subunit A"/>
    <property type="match status" value="1"/>
</dbReference>
<dbReference type="CDD" id="cd16149">
    <property type="entry name" value="sulfatase_like"/>
    <property type="match status" value="1"/>
</dbReference>
<dbReference type="InterPro" id="IPR024607">
    <property type="entry name" value="Sulfatase_CS"/>
</dbReference>
<feature type="domain" description="Sulfatase N-terminal" evidence="6">
    <location>
        <begin position="4"/>
        <end position="350"/>
    </location>
</feature>
<evidence type="ECO:0000313" key="8">
    <source>
        <dbReference type="Proteomes" id="UP001597079"/>
    </source>
</evidence>
<evidence type="ECO:0000256" key="2">
    <source>
        <dbReference type="ARBA" id="ARBA00022723"/>
    </source>
</evidence>
<evidence type="ECO:0000256" key="4">
    <source>
        <dbReference type="ARBA" id="ARBA00022837"/>
    </source>
</evidence>